<dbReference type="Gene3D" id="3.40.30.10">
    <property type="entry name" value="Glutaredoxin"/>
    <property type="match status" value="1"/>
</dbReference>
<protein>
    <recommendedName>
        <fullName evidence="1">Spermatogenesis-associated protein 20-like TRX domain-containing protein</fullName>
    </recommendedName>
</protein>
<evidence type="ECO:0000313" key="2">
    <source>
        <dbReference type="EMBL" id="EDM23992.1"/>
    </source>
</evidence>
<dbReference type="Pfam" id="PF03190">
    <property type="entry name" value="Thioredox_DsbH"/>
    <property type="match status" value="1"/>
</dbReference>
<evidence type="ECO:0000313" key="3">
    <source>
        <dbReference type="Proteomes" id="UP000003288"/>
    </source>
</evidence>
<feature type="domain" description="Spermatogenesis-associated protein 20-like TRX" evidence="1">
    <location>
        <begin position="24"/>
        <end position="82"/>
    </location>
</feature>
<accession>A0AAI9AI90</accession>
<dbReference type="SUPFAM" id="SSF52833">
    <property type="entry name" value="Thioredoxin-like"/>
    <property type="match status" value="1"/>
</dbReference>
<reference evidence="2 3" key="1">
    <citation type="journal article" date="2011" name="Stand. Genomic Sci.">
        <title>Draft genome sequence of Caminibacter mediatlanticus strain TB-2, an epsilonproteobacterium isolated from a deep-sea hydrothermal vent.</title>
        <authorList>
            <person name="Giovannelli D."/>
            <person name="Ferriera S."/>
            <person name="Johnson J."/>
            <person name="Kravitz S."/>
            <person name="Perez-Rodriguez I."/>
            <person name="Ricci J."/>
            <person name="O'Brien C."/>
            <person name="Voordeckers J.W."/>
            <person name="Bini E."/>
            <person name="Vetriani C."/>
        </authorList>
    </citation>
    <scope>NUCLEOTIDE SEQUENCE [LARGE SCALE GENOMIC DNA]</scope>
    <source>
        <strain evidence="2 3">TB-2</strain>
    </source>
</reference>
<evidence type="ECO:0000259" key="1">
    <source>
        <dbReference type="Pfam" id="PF03190"/>
    </source>
</evidence>
<organism evidence="2 3">
    <name type="scientific">Caminibacter mediatlanticus TB-2</name>
    <dbReference type="NCBI Taxonomy" id="391592"/>
    <lineage>
        <taxon>Bacteria</taxon>
        <taxon>Pseudomonadati</taxon>
        <taxon>Campylobacterota</taxon>
        <taxon>Epsilonproteobacteria</taxon>
        <taxon>Nautiliales</taxon>
        <taxon>Nautiliaceae</taxon>
        <taxon>Caminibacter</taxon>
    </lineage>
</organism>
<name>A0AAI9AI90_9BACT</name>
<dbReference type="RefSeq" id="WP_007473947.1">
    <property type="nucleotide sequence ID" value="NZ_ABCJ01000002.1"/>
</dbReference>
<sequence length="129" mass="15643">MKKIILILVVSFIFGLNINNYDYKKAFDIAKKENKIVLVNIIKKDCRYCNYMKIVMNKTEIKNFLNNYFVLLIYYPYELPEIFKKEYFNFVSTFLFYNKNGKLIKTIYGARSYEKFFKELKKIKKENDG</sequence>
<proteinExistence type="predicted"/>
<dbReference type="AlphaFoldDB" id="A0AAI9AI90"/>
<comment type="caution">
    <text evidence="2">The sequence shown here is derived from an EMBL/GenBank/DDBJ whole genome shotgun (WGS) entry which is preliminary data.</text>
</comment>
<gene>
    <name evidence="2" type="ORF">CMTB2_07051</name>
</gene>
<dbReference type="Proteomes" id="UP000003288">
    <property type="component" value="Unassembled WGS sequence"/>
</dbReference>
<dbReference type="EMBL" id="ABCJ01000002">
    <property type="protein sequence ID" value="EDM23992.1"/>
    <property type="molecule type" value="Genomic_DNA"/>
</dbReference>
<dbReference type="InterPro" id="IPR036249">
    <property type="entry name" value="Thioredoxin-like_sf"/>
</dbReference>
<dbReference type="InterPro" id="IPR004879">
    <property type="entry name" value="Ssp411-like_TRX"/>
</dbReference>